<feature type="chain" id="PRO_5007930209" description="Parvulin-like PPIase" evidence="9">
    <location>
        <begin position="24"/>
        <end position="283"/>
    </location>
</feature>
<name>S9QRS4_9RHOB</name>
<dbReference type="SUPFAM" id="SSF54534">
    <property type="entry name" value="FKBP-like"/>
    <property type="match status" value="1"/>
</dbReference>
<reference evidence="12" key="1">
    <citation type="journal article" date="2014" name="Stand. Genomic Sci.">
        <title>Genome sequence of the exopolysaccharide-producing Salipiger mucosus type strain (DSM 16094(T)), a moderately halophilic member of the Roseobacter clade.</title>
        <authorList>
            <person name="Riedel T."/>
            <person name="Spring S."/>
            <person name="Fiebig A."/>
            <person name="Petersen J."/>
            <person name="Kyrpides N.C."/>
            <person name="Goker M."/>
            <person name="Klenk H.P."/>
        </authorList>
    </citation>
    <scope>NUCLEOTIDE SEQUENCE [LARGE SCALE GENOMIC DNA]</scope>
    <source>
        <strain evidence="12">DSM 16094</strain>
    </source>
</reference>
<dbReference type="PROSITE" id="PS01096">
    <property type="entry name" value="PPIC_PPIASE_1"/>
    <property type="match status" value="1"/>
</dbReference>
<evidence type="ECO:0000313" key="12">
    <source>
        <dbReference type="Proteomes" id="UP000015347"/>
    </source>
</evidence>
<feature type="domain" description="PpiC" evidence="10">
    <location>
        <begin position="135"/>
        <end position="224"/>
    </location>
</feature>
<dbReference type="HOGENOM" id="CLU_034646_1_3_5"/>
<dbReference type="InterPro" id="IPR000297">
    <property type="entry name" value="PPIase_PpiC"/>
</dbReference>
<dbReference type="PANTHER" id="PTHR47245:SF2">
    <property type="entry name" value="PEPTIDYL-PROLYL CIS-TRANS ISOMERASE HP_0175-RELATED"/>
    <property type="match status" value="1"/>
</dbReference>
<keyword evidence="5 8" id="KW-0697">Rotamase</keyword>
<dbReference type="Pfam" id="PF00639">
    <property type="entry name" value="Rotamase"/>
    <property type="match status" value="1"/>
</dbReference>
<evidence type="ECO:0000256" key="6">
    <source>
        <dbReference type="ARBA" id="ARBA00030642"/>
    </source>
</evidence>
<evidence type="ECO:0000256" key="1">
    <source>
        <dbReference type="ARBA" id="ARBA00000971"/>
    </source>
</evidence>
<evidence type="ECO:0000313" key="11">
    <source>
        <dbReference type="EMBL" id="EPX82353.1"/>
    </source>
</evidence>
<dbReference type="AlphaFoldDB" id="S9QRS4"/>
<dbReference type="RefSeq" id="WP_020040522.1">
    <property type="nucleotide sequence ID" value="NZ_KE557275.1"/>
</dbReference>
<evidence type="ECO:0000256" key="5">
    <source>
        <dbReference type="ARBA" id="ARBA00023110"/>
    </source>
</evidence>
<evidence type="ECO:0000256" key="4">
    <source>
        <dbReference type="ARBA" id="ARBA00018370"/>
    </source>
</evidence>
<keyword evidence="8" id="KW-0413">Isomerase</keyword>
<evidence type="ECO:0000256" key="9">
    <source>
        <dbReference type="SAM" id="SignalP"/>
    </source>
</evidence>
<evidence type="ECO:0000256" key="2">
    <source>
        <dbReference type="ARBA" id="ARBA00007656"/>
    </source>
</evidence>
<dbReference type="PANTHER" id="PTHR47245">
    <property type="entry name" value="PEPTIDYLPROLYL ISOMERASE"/>
    <property type="match status" value="1"/>
</dbReference>
<sequence>MAKTLKTLSAAAVALALALPAQAQDEMTADTVVATVNGQDITLGNMLVIRANLPEQYQQLGPDVLWEGILDQLVQQTVLSQSENAEETTRVRVAIENERRALLAAEAISAIAEDAVTEEAVQAAYDEQYAAGETGQEYNAAHILVETEEEARTLTEEARGGADFAELARENSTGPSGPNGGSLGWFGAGMMVPAFQEAVEGLEPGAISDPVQTQFGWHVIKLNETRQQEAPSLDEVRGEIEQQVQEQVVREYIDAQVGSAEVTRTDKAEVDTSVLNDFGLLED</sequence>
<dbReference type="eggNOG" id="COG0760">
    <property type="taxonomic scope" value="Bacteria"/>
</dbReference>
<dbReference type="GO" id="GO:0003755">
    <property type="term" value="F:peptidyl-prolyl cis-trans isomerase activity"/>
    <property type="evidence" value="ECO:0007669"/>
    <property type="project" value="UniProtKB-KW"/>
</dbReference>
<comment type="caution">
    <text evidence="11">The sequence shown here is derived from an EMBL/GenBank/DDBJ whole genome shotgun (WGS) entry which is preliminary data.</text>
</comment>
<gene>
    <name evidence="11" type="ORF">Salmuc_04078</name>
</gene>
<organism evidence="11 12">
    <name type="scientific">Salipiger mucosus DSM 16094</name>
    <dbReference type="NCBI Taxonomy" id="1123237"/>
    <lineage>
        <taxon>Bacteria</taxon>
        <taxon>Pseudomonadati</taxon>
        <taxon>Pseudomonadota</taxon>
        <taxon>Alphaproteobacteria</taxon>
        <taxon>Rhodobacterales</taxon>
        <taxon>Roseobacteraceae</taxon>
        <taxon>Salipiger</taxon>
    </lineage>
</organism>
<dbReference type="STRING" id="1123237.Salmuc_04078"/>
<proteinExistence type="inferred from homology"/>
<dbReference type="PROSITE" id="PS50198">
    <property type="entry name" value="PPIC_PPIASE_2"/>
    <property type="match status" value="1"/>
</dbReference>
<comment type="catalytic activity">
    <reaction evidence="1">
        <text>[protein]-peptidylproline (omega=180) = [protein]-peptidylproline (omega=0)</text>
        <dbReference type="Rhea" id="RHEA:16237"/>
        <dbReference type="Rhea" id="RHEA-COMP:10747"/>
        <dbReference type="Rhea" id="RHEA-COMP:10748"/>
        <dbReference type="ChEBI" id="CHEBI:83833"/>
        <dbReference type="ChEBI" id="CHEBI:83834"/>
        <dbReference type="EC" id="5.2.1.8"/>
    </reaction>
</comment>
<dbReference type="Proteomes" id="UP000015347">
    <property type="component" value="Unassembled WGS sequence"/>
</dbReference>
<keyword evidence="9" id="KW-0732">Signal</keyword>
<evidence type="ECO:0000256" key="7">
    <source>
        <dbReference type="ARBA" id="ARBA00031484"/>
    </source>
</evidence>
<dbReference type="EMBL" id="APVH01000023">
    <property type="protein sequence ID" value="EPX82353.1"/>
    <property type="molecule type" value="Genomic_DNA"/>
</dbReference>
<evidence type="ECO:0000256" key="3">
    <source>
        <dbReference type="ARBA" id="ARBA00013194"/>
    </source>
</evidence>
<feature type="signal peptide" evidence="9">
    <location>
        <begin position="1"/>
        <end position="23"/>
    </location>
</feature>
<dbReference type="InterPro" id="IPR046357">
    <property type="entry name" value="PPIase_dom_sf"/>
</dbReference>
<dbReference type="OrthoDB" id="14196at2"/>
<protein>
    <recommendedName>
        <fullName evidence="4">Parvulin-like PPIase</fullName>
        <ecNumber evidence="3">5.2.1.8</ecNumber>
    </recommendedName>
    <alternativeName>
        <fullName evidence="6">Peptidyl-prolyl cis-trans isomerase plp</fullName>
    </alternativeName>
    <alternativeName>
        <fullName evidence="7">Rotamase plp</fullName>
    </alternativeName>
</protein>
<accession>S9QRS4</accession>
<dbReference type="InterPro" id="IPR023058">
    <property type="entry name" value="PPIase_PpiC_CS"/>
</dbReference>
<dbReference type="Gene3D" id="3.10.50.40">
    <property type="match status" value="1"/>
</dbReference>
<comment type="similarity">
    <text evidence="2">Belongs to the PpiC/parvulin rotamase family.</text>
</comment>
<dbReference type="EC" id="5.2.1.8" evidence="3"/>
<keyword evidence="12" id="KW-1185">Reference proteome</keyword>
<dbReference type="SUPFAM" id="SSF109998">
    <property type="entry name" value="Triger factor/SurA peptide-binding domain-like"/>
    <property type="match status" value="1"/>
</dbReference>
<dbReference type="InterPro" id="IPR027304">
    <property type="entry name" value="Trigger_fact/SurA_dom_sf"/>
</dbReference>
<evidence type="ECO:0000256" key="8">
    <source>
        <dbReference type="PROSITE-ProRule" id="PRU00278"/>
    </source>
</evidence>
<evidence type="ECO:0000259" key="10">
    <source>
        <dbReference type="PROSITE" id="PS50198"/>
    </source>
</evidence>
<dbReference type="InterPro" id="IPR050245">
    <property type="entry name" value="PrsA_foldase"/>
</dbReference>